<evidence type="ECO:0000256" key="1">
    <source>
        <dbReference type="SAM" id="MobiDB-lite"/>
    </source>
</evidence>
<dbReference type="Proteomes" id="UP001152798">
    <property type="component" value="Chromosome 3"/>
</dbReference>
<keyword evidence="3" id="KW-1185">Reference proteome</keyword>
<accession>A0A9P0H6S6</accession>
<evidence type="ECO:0000313" key="3">
    <source>
        <dbReference type="Proteomes" id="UP001152798"/>
    </source>
</evidence>
<name>A0A9P0H6S6_NEZVI</name>
<organism evidence="2 3">
    <name type="scientific">Nezara viridula</name>
    <name type="common">Southern green stink bug</name>
    <name type="synonym">Cimex viridulus</name>
    <dbReference type="NCBI Taxonomy" id="85310"/>
    <lineage>
        <taxon>Eukaryota</taxon>
        <taxon>Metazoa</taxon>
        <taxon>Ecdysozoa</taxon>
        <taxon>Arthropoda</taxon>
        <taxon>Hexapoda</taxon>
        <taxon>Insecta</taxon>
        <taxon>Pterygota</taxon>
        <taxon>Neoptera</taxon>
        <taxon>Paraneoptera</taxon>
        <taxon>Hemiptera</taxon>
        <taxon>Heteroptera</taxon>
        <taxon>Panheteroptera</taxon>
        <taxon>Pentatomomorpha</taxon>
        <taxon>Pentatomoidea</taxon>
        <taxon>Pentatomidae</taxon>
        <taxon>Pentatominae</taxon>
        <taxon>Nezara</taxon>
    </lineage>
</organism>
<proteinExistence type="predicted"/>
<dbReference type="AlphaFoldDB" id="A0A9P0H6S6"/>
<evidence type="ECO:0000313" key="2">
    <source>
        <dbReference type="EMBL" id="CAH1396466.1"/>
    </source>
</evidence>
<reference evidence="2" key="1">
    <citation type="submission" date="2022-01" db="EMBL/GenBank/DDBJ databases">
        <authorList>
            <person name="King R."/>
        </authorList>
    </citation>
    <scope>NUCLEOTIDE SEQUENCE</scope>
</reference>
<dbReference type="EMBL" id="OV725079">
    <property type="protein sequence ID" value="CAH1396466.1"/>
    <property type="molecule type" value="Genomic_DNA"/>
</dbReference>
<sequence length="112" mass="12769">MYASASKGEDSISGDQRKHSLPLYFQEPANFYGIVEKKPTPSNATCQLPPADLPTRRRPTGDMDELHGSRRYWTQKTWKTLERIHMHYTDTTGAYCPPPLRDSPLPTLFTNS</sequence>
<protein>
    <submittedName>
        <fullName evidence="2">Uncharacterized protein</fullName>
    </submittedName>
</protein>
<gene>
    <name evidence="2" type="ORF">NEZAVI_LOCUS6530</name>
</gene>
<feature type="region of interest" description="Disordered" evidence="1">
    <location>
        <begin position="37"/>
        <end position="66"/>
    </location>
</feature>